<dbReference type="EMBL" id="LAZR01059579">
    <property type="protein sequence ID" value="KKK67503.1"/>
    <property type="molecule type" value="Genomic_DNA"/>
</dbReference>
<sequence length="20" mass="2263">MVSCSERIETMLSHGIANRQ</sequence>
<dbReference type="AlphaFoldDB" id="A0A0F8XF66"/>
<gene>
    <name evidence="2" type="ORF">LCGC14_2953430</name>
</gene>
<evidence type="ECO:0000256" key="1">
    <source>
        <dbReference type="SAM" id="MobiDB-lite"/>
    </source>
</evidence>
<reference evidence="2" key="1">
    <citation type="journal article" date="2015" name="Nature">
        <title>Complex archaea that bridge the gap between prokaryotes and eukaryotes.</title>
        <authorList>
            <person name="Spang A."/>
            <person name="Saw J.H."/>
            <person name="Jorgensen S.L."/>
            <person name="Zaremba-Niedzwiedzka K."/>
            <person name="Martijn J."/>
            <person name="Lind A.E."/>
            <person name="van Eijk R."/>
            <person name="Schleper C."/>
            <person name="Guy L."/>
            <person name="Ettema T.J."/>
        </authorList>
    </citation>
    <scope>NUCLEOTIDE SEQUENCE</scope>
</reference>
<protein>
    <submittedName>
        <fullName evidence="2">Uncharacterized protein</fullName>
    </submittedName>
</protein>
<feature type="region of interest" description="Disordered" evidence="1">
    <location>
        <begin position="1"/>
        <end position="20"/>
    </location>
</feature>
<evidence type="ECO:0000313" key="2">
    <source>
        <dbReference type="EMBL" id="KKK67503.1"/>
    </source>
</evidence>
<comment type="caution">
    <text evidence="2">The sequence shown here is derived from an EMBL/GenBank/DDBJ whole genome shotgun (WGS) entry which is preliminary data.</text>
</comment>
<accession>A0A0F8XF66</accession>
<proteinExistence type="predicted"/>
<organism evidence="2">
    <name type="scientific">marine sediment metagenome</name>
    <dbReference type="NCBI Taxonomy" id="412755"/>
    <lineage>
        <taxon>unclassified sequences</taxon>
        <taxon>metagenomes</taxon>
        <taxon>ecological metagenomes</taxon>
    </lineage>
</organism>
<name>A0A0F8XF66_9ZZZZ</name>
<feature type="non-terminal residue" evidence="2">
    <location>
        <position position="20"/>
    </location>
</feature>